<dbReference type="Pfam" id="PF00171">
    <property type="entry name" value="Aldedh"/>
    <property type="match status" value="1"/>
</dbReference>
<dbReference type="InterPro" id="IPR016163">
    <property type="entry name" value="Ald_DH_C"/>
</dbReference>
<dbReference type="Proteomes" id="UP000283523">
    <property type="component" value="Unassembled WGS sequence"/>
</dbReference>
<dbReference type="CDD" id="cd07100">
    <property type="entry name" value="ALDH_SSADH1_GabD1"/>
    <property type="match status" value="1"/>
</dbReference>
<dbReference type="EMBL" id="QXED01000009">
    <property type="protein sequence ID" value="RIV19143.1"/>
    <property type="molecule type" value="Genomic_DNA"/>
</dbReference>
<evidence type="ECO:0000313" key="6">
    <source>
        <dbReference type="Proteomes" id="UP000283523"/>
    </source>
</evidence>
<dbReference type="AlphaFoldDB" id="A0A418M0S5"/>
<dbReference type="InterPro" id="IPR015590">
    <property type="entry name" value="Aldehyde_DH_dom"/>
</dbReference>
<dbReference type="RefSeq" id="WP_119670855.1">
    <property type="nucleotide sequence ID" value="NZ_QXED01000009.1"/>
</dbReference>
<gene>
    <name evidence="5" type="ORF">DYU11_26660</name>
</gene>
<proteinExistence type="inferred from homology"/>
<dbReference type="GO" id="GO:0004777">
    <property type="term" value="F:succinate-semialdehyde dehydrogenase (NAD+) activity"/>
    <property type="evidence" value="ECO:0007669"/>
    <property type="project" value="TreeGrafter"/>
</dbReference>
<dbReference type="InterPro" id="IPR016162">
    <property type="entry name" value="Ald_DH_N"/>
</dbReference>
<comment type="caution">
    <text evidence="5">The sequence shown here is derived from an EMBL/GenBank/DDBJ whole genome shotgun (WGS) entry which is preliminary data.</text>
</comment>
<keyword evidence="3" id="KW-0560">Oxidoreductase</keyword>
<dbReference type="OrthoDB" id="9762913at2"/>
<evidence type="ECO:0000256" key="3">
    <source>
        <dbReference type="ARBA" id="ARBA00023002"/>
    </source>
</evidence>
<feature type="domain" description="Aldehyde dehydrogenase" evidence="4">
    <location>
        <begin position="3"/>
        <end position="450"/>
    </location>
</feature>
<dbReference type="InterPro" id="IPR044148">
    <property type="entry name" value="ALDH_GabD1-like"/>
</dbReference>
<keyword evidence="6" id="KW-1185">Reference proteome</keyword>
<organism evidence="5 6">
    <name type="scientific">Fibrisoma montanum</name>
    <dbReference type="NCBI Taxonomy" id="2305895"/>
    <lineage>
        <taxon>Bacteria</taxon>
        <taxon>Pseudomonadati</taxon>
        <taxon>Bacteroidota</taxon>
        <taxon>Cytophagia</taxon>
        <taxon>Cytophagales</taxon>
        <taxon>Spirosomataceae</taxon>
        <taxon>Fibrisoma</taxon>
    </lineage>
</organism>
<dbReference type="FunFam" id="3.40.605.10:FF:000012">
    <property type="entry name" value="NAD-dependent succinate-semialdehyde dehydrogenase"/>
    <property type="match status" value="1"/>
</dbReference>
<dbReference type="InterPro" id="IPR047110">
    <property type="entry name" value="GABD/Sad-like"/>
</dbReference>
<dbReference type="SUPFAM" id="SSF53720">
    <property type="entry name" value="ALDH-like"/>
    <property type="match status" value="1"/>
</dbReference>
<evidence type="ECO:0000259" key="4">
    <source>
        <dbReference type="Pfam" id="PF00171"/>
    </source>
</evidence>
<reference evidence="5 6" key="1">
    <citation type="submission" date="2018-08" db="EMBL/GenBank/DDBJ databases">
        <title>Fibrisoma montanum sp. nov., isolated from Danxia mountain soil.</title>
        <authorList>
            <person name="Huang Y."/>
        </authorList>
    </citation>
    <scope>NUCLEOTIDE SEQUENCE [LARGE SCALE GENOMIC DNA]</scope>
    <source>
        <strain evidence="5 6">HYT19</strain>
    </source>
</reference>
<dbReference type="Gene3D" id="3.40.605.10">
    <property type="entry name" value="Aldehyde Dehydrogenase, Chain A, domain 1"/>
    <property type="match status" value="1"/>
</dbReference>
<dbReference type="GO" id="GO:0004030">
    <property type="term" value="F:aldehyde dehydrogenase [NAD(P)+] activity"/>
    <property type="evidence" value="ECO:0007669"/>
    <property type="project" value="InterPro"/>
</dbReference>
<comment type="similarity">
    <text evidence="1">Belongs to the aldehyde dehydrogenase family.</text>
</comment>
<keyword evidence="2" id="KW-0521">NADP</keyword>
<name>A0A418M0S5_9BACT</name>
<evidence type="ECO:0000313" key="5">
    <source>
        <dbReference type="EMBL" id="RIV19143.1"/>
    </source>
</evidence>
<dbReference type="Gene3D" id="3.40.309.10">
    <property type="entry name" value="Aldehyde Dehydrogenase, Chain A, domain 2"/>
    <property type="match status" value="1"/>
</dbReference>
<evidence type="ECO:0000256" key="2">
    <source>
        <dbReference type="ARBA" id="ARBA00022857"/>
    </source>
</evidence>
<dbReference type="FunFam" id="3.40.309.10:FF:000009">
    <property type="entry name" value="Aldehyde dehydrogenase A"/>
    <property type="match status" value="1"/>
</dbReference>
<evidence type="ECO:0000256" key="1">
    <source>
        <dbReference type="ARBA" id="ARBA00009986"/>
    </source>
</evidence>
<protein>
    <submittedName>
        <fullName evidence="5">NAD-dependent succinate-semialdehyde dehydrogenase</fullName>
    </submittedName>
</protein>
<dbReference type="InterPro" id="IPR016161">
    <property type="entry name" value="Ald_DH/histidinol_DH"/>
</dbReference>
<accession>A0A418M0S5</accession>
<dbReference type="PANTHER" id="PTHR43217:SF1">
    <property type="entry name" value="SUCCINATE SEMIALDEHYDE DEHYDROGENASE [NAD(P)+] SAD"/>
    <property type="match status" value="1"/>
</dbReference>
<sequence length="455" mass="49840">MPKTFQSINPYTLDVIQEFTEETPEQVEAKLARATETQREWADRSFAERGELFHQLGTYLRENRQRLAERITAEMGKILSESLGEVDKCAGQCDYYADNAERLLEPERIPTDAQESRVVYEPVGVVLAIMPWNFPFWQVFRYSVPALMAGNVTLLKHAPNVFGCAQAIEEAYRAAGFPAGVFQALINDVDAVERLLADDRVGMVTLTGSERAGSTVASLAGRNIKKSVLELGGSDALIVLSDADLDKAAEAAVQSRMSNAGQVCIAAKRFLVEKPVKAAFTEKVKALIDAMKQGDPTQDDTKIGPLARVDLAEQLERQLQTALDEGATLLSGGERHDANFQPTLLDNVSPESVVFREETFGPLATITEVADEAEAVRLANQSRYGLSAAIWTQDLAKADRLSRRLEVGSVFVNAIVRSDSRLPIGGVKKSGYGRELSEAGIKDFCHTKTVYIGHS</sequence>
<dbReference type="PANTHER" id="PTHR43217">
    <property type="entry name" value="SUCCINATE SEMIALDEHYDE DEHYDROGENASE [NAD(P)+] SAD"/>
    <property type="match status" value="1"/>
</dbReference>